<dbReference type="GeneID" id="94833835"/>
<keyword evidence="2" id="KW-0238">DNA-binding</keyword>
<evidence type="ECO:0000259" key="6">
    <source>
        <dbReference type="PROSITE" id="PS50090"/>
    </source>
</evidence>
<evidence type="ECO:0000256" key="2">
    <source>
        <dbReference type="ARBA" id="ARBA00023125"/>
    </source>
</evidence>
<keyword evidence="9" id="KW-1185">Reference proteome</keyword>
<dbReference type="Gene3D" id="1.10.10.60">
    <property type="entry name" value="Homeodomain-like"/>
    <property type="match status" value="2"/>
</dbReference>
<evidence type="ECO:0000256" key="1">
    <source>
        <dbReference type="ARBA" id="ARBA00023015"/>
    </source>
</evidence>
<evidence type="ECO:0000313" key="9">
    <source>
        <dbReference type="Proteomes" id="UP000179807"/>
    </source>
</evidence>
<dbReference type="GO" id="GO:0001006">
    <property type="term" value="F:RNA polymerase III type 3 promoter sequence-specific DNA binding"/>
    <property type="evidence" value="ECO:0007669"/>
    <property type="project" value="TreeGrafter"/>
</dbReference>
<dbReference type="Proteomes" id="UP000179807">
    <property type="component" value="Unassembled WGS sequence"/>
</dbReference>
<reference evidence="8" key="1">
    <citation type="submission" date="2016-10" db="EMBL/GenBank/DDBJ databases">
        <authorList>
            <person name="Benchimol M."/>
            <person name="Almeida L.G."/>
            <person name="Vasconcelos A.T."/>
            <person name="Perreira-Neves A."/>
            <person name="Rosa I.A."/>
            <person name="Tasca T."/>
            <person name="Bogo M.R."/>
            <person name="de Souza W."/>
        </authorList>
    </citation>
    <scope>NUCLEOTIDE SEQUENCE [LARGE SCALE GENOMIC DNA]</scope>
    <source>
        <strain evidence="8">K</strain>
    </source>
</reference>
<dbReference type="GO" id="GO:0019185">
    <property type="term" value="C:snRNA-activating protein complex"/>
    <property type="evidence" value="ECO:0007669"/>
    <property type="project" value="TreeGrafter"/>
</dbReference>
<dbReference type="EMBL" id="MLAK01000545">
    <property type="protein sequence ID" value="OHT13239.1"/>
    <property type="molecule type" value="Genomic_DNA"/>
</dbReference>
<accession>A0A1J4KPM0</accession>
<evidence type="ECO:0000256" key="3">
    <source>
        <dbReference type="ARBA" id="ARBA00023163"/>
    </source>
</evidence>
<proteinExistence type="predicted"/>
<feature type="domain" description="HTH myb-type" evidence="7">
    <location>
        <begin position="72"/>
        <end position="122"/>
    </location>
</feature>
<keyword evidence="1" id="KW-0805">Transcription regulation</keyword>
<dbReference type="RefSeq" id="XP_068366375.1">
    <property type="nucleotide sequence ID" value="XM_068499131.1"/>
</dbReference>
<keyword evidence="3" id="KW-0804">Transcription</keyword>
<feature type="domain" description="Myb-like" evidence="6">
    <location>
        <begin position="21"/>
        <end position="67"/>
    </location>
</feature>
<dbReference type="PANTHER" id="PTHR46621:SF1">
    <property type="entry name" value="SNRNA-ACTIVATING PROTEIN COMPLEX SUBUNIT 4"/>
    <property type="match status" value="1"/>
</dbReference>
<dbReference type="VEuPathDB" id="TrichDB:TRFO_16685"/>
<evidence type="ECO:0000256" key="4">
    <source>
        <dbReference type="ARBA" id="ARBA00023242"/>
    </source>
</evidence>
<feature type="domain" description="HTH myb-type" evidence="7">
    <location>
        <begin position="21"/>
        <end position="71"/>
    </location>
</feature>
<dbReference type="InterPro" id="IPR017930">
    <property type="entry name" value="Myb_dom"/>
</dbReference>
<sequence length="515" mass="58066">MYQPYPMTFYPQSAAKNHGIRQMFSPEEDEALKELVKKFGDKDWKFVARKMPGRTTRQCRERYKSYLAPEIKNGPWTKDEDELLRQKYEELGPKWAQIATFFKSRSDVNIKNRWSSLSIRSNQKNESKKAKLIAPPFISQLSLTQQPQLQIQHQIQHQIIQTPVQQVYAQVGNSRISPYPLMNGQITQVMPYSIPLSPYQPQTMIIQQWDQNDTQSYVNESSPHAIIISSPPSMHQCNVNTPEIGHTNSINVNSINLNIMDNNNNANDDKLYLNTRSNNNSKFVNDIKSENDSISINKLGNNNNYDGSPISNSVYINNIATSPEVIHNRENYKNIINDNSVIKNNSIVNNKNVIINTNNIINENINSNSNNNNNNNNNNNSNSNNNNNNVGNNKNNRFAGENGESSGKIVDSPISHQPVNVGNTLKIVTSPILAPPVPANFSDPLPPLIHKSKSAQSVASAQAEELPCSTITQSASEKFLMPSILMTEPRIDENSLNTESEMLKNTFPNFGGRLW</sequence>
<evidence type="ECO:0000259" key="7">
    <source>
        <dbReference type="PROSITE" id="PS51294"/>
    </source>
</evidence>
<feature type="compositionally biased region" description="Low complexity" evidence="5">
    <location>
        <begin position="366"/>
        <end position="396"/>
    </location>
</feature>
<feature type="domain" description="Myb-like" evidence="6">
    <location>
        <begin position="68"/>
        <end position="118"/>
    </location>
</feature>
<gene>
    <name evidence="8" type="ORF">TRFO_16685</name>
</gene>
<dbReference type="PROSITE" id="PS51294">
    <property type="entry name" value="HTH_MYB"/>
    <property type="match status" value="2"/>
</dbReference>
<dbReference type="PROSITE" id="PS50090">
    <property type="entry name" value="MYB_LIKE"/>
    <property type="match status" value="2"/>
</dbReference>
<evidence type="ECO:0000313" key="8">
    <source>
        <dbReference type="EMBL" id="OHT13239.1"/>
    </source>
</evidence>
<dbReference type="SMART" id="SM00717">
    <property type="entry name" value="SANT"/>
    <property type="match status" value="2"/>
</dbReference>
<dbReference type="SUPFAM" id="SSF46689">
    <property type="entry name" value="Homeodomain-like"/>
    <property type="match status" value="1"/>
</dbReference>
<protein>
    <recommendedName>
        <fullName evidence="10">Myb-like DNA-binding domain containing protein</fullName>
    </recommendedName>
</protein>
<comment type="caution">
    <text evidence="8">The sequence shown here is derived from an EMBL/GenBank/DDBJ whole genome shotgun (WGS) entry which is preliminary data.</text>
</comment>
<dbReference type="PANTHER" id="PTHR46621">
    <property type="entry name" value="SNRNA-ACTIVATING PROTEIN COMPLEX SUBUNIT 4"/>
    <property type="match status" value="1"/>
</dbReference>
<dbReference type="GO" id="GO:0000978">
    <property type="term" value="F:RNA polymerase II cis-regulatory region sequence-specific DNA binding"/>
    <property type="evidence" value="ECO:0007669"/>
    <property type="project" value="TreeGrafter"/>
</dbReference>
<dbReference type="InterPro" id="IPR001005">
    <property type="entry name" value="SANT/Myb"/>
</dbReference>
<dbReference type="CDD" id="cd00167">
    <property type="entry name" value="SANT"/>
    <property type="match status" value="2"/>
</dbReference>
<organism evidence="8 9">
    <name type="scientific">Tritrichomonas foetus</name>
    <dbReference type="NCBI Taxonomy" id="1144522"/>
    <lineage>
        <taxon>Eukaryota</taxon>
        <taxon>Metamonada</taxon>
        <taxon>Parabasalia</taxon>
        <taxon>Tritrichomonadida</taxon>
        <taxon>Tritrichomonadidae</taxon>
        <taxon>Tritrichomonas</taxon>
    </lineage>
</organism>
<feature type="region of interest" description="Disordered" evidence="5">
    <location>
        <begin position="366"/>
        <end position="416"/>
    </location>
</feature>
<dbReference type="GO" id="GO:0042796">
    <property type="term" value="P:snRNA transcription by RNA polymerase III"/>
    <property type="evidence" value="ECO:0007669"/>
    <property type="project" value="TreeGrafter"/>
</dbReference>
<dbReference type="InterPro" id="IPR009057">
    <property type="entry name" value="Homeodomain-like_sf"/>
</dbReference>
<dbReference type="InterPro" id="IPR051575">
    <property type="entry name" value="Myb-like_DNA-bd"/>
</dbReference>
<evidence type="ECO:0000256" key="5">
    <source>
        <dbReference type="SAM" id="MobiDB-lite"/>
    </source>
</evidence>
<name>A0A1J4KPM0_9EUKA</name>
<dbReference type="AlphaFoldDB" id="A0A1J4KPM0"/>
<dbReference type="GO" id="GO:0042795">
    <property type="term" value="P:snRNA transcription by RNA polymerase II"/>
    <property type="evidence" value="ECO:0007669"/>
    <property type="project" value="TreeGrafter"/>
</dbReference>
<dbReference type="Pfam" id="PF00249">
    <property type="entry name" value="Myb_DNA-binding"/>
    <property type="match status" value="2"/>
</dbReference>
<evidence type="ECO:0008006" key="10">
    <source>
        <dbReference type="Google" id="ProtNLM"/>
    </source>
</evidence>
<keyword evidence="4" id="KW-0539">Nucleus</keyword>